<evidence type="ECO:0000313" key="2">
    <source>
        <dbReference type="EMBL" id="KAG2298883.1"/>
    </source>
</evidence>
<dbReference type="EMBL" id="JAAMPC010000008">
    <property type="protein sequence ID" value="KAG2298883.1"/>
    <property type="molecule type" value="Genomic_DNA"/>
</dbReference>
<dbReference type="Proteomes" id="UP000886595">
    <property type="component" value="Unassembled WGS sequence"/>
</dbReference>
<accession>A0A8X7S0G7</accession>
<evidence type="ECO:0000256" key="1">
    <source>
        <dbReference type="SAM" id="MobiDB-lite"/>
    </source>
</evidence>
<keyword evidence="3" id="KW-1185">Reference proteome</keyword>
<protein>
    <submittedName>
        <fullName evidence="2">Uncharacterized protein</fullName>
    </submittedName>
</protein>
<comment type="caution">
    <text evidence="2">The sequence shown here is derived from an EMBL/GenBank/DDBJ whole genome shotgun (WGS) entry which is preliminary data.</text>
</comment>
<sequence length="296" mass="32871">MRPVQDTCLTAVGPFQLAKTTTKQGFEERRIIFSYEKIRVFLSGDCDLTTAPRTGHLVRKIGDGLSPRGAQMDPAEEVRDRKRQMEHIEMLRFVADSEYGIPRSCVCGGRIIDEVRSGTHPAPSEEESTVLRARQLPLDRRQVDILVGETVCRNMSWSAADDTFALIETPRDVCKRGSGRYHGDGVVVTGGRRATVIKTEPTSSSQGRKTRSGGVMTRASHQSADMGRSVGTLATALTNLNLSVFPQDGTILGWRYLERFGEYPYSCRLLQDLSSRRTIIYKGCFVHPRGARSSEA</sequence>
<feature type="region of interest" description="Disordered" evidence="1">
    <location>
        <begin position="199"/>
        <end position="224"/>
    </location>
</feature>
<name>A0A8X7S0G7_BRACI</name>
<reference evidence="2 3" key="1">
    <citation type="submission" date="2020-02" db="EMBL/GenBank/DDBJ databases">
        <authorList>
            <person name="Ma Q."/>
            <person name="Huang Y."/>
            <person name="Song X."/>
            <person name="Pei D."/>
        </authorList>
    </citation>
    <scope>NUCLEOTIDE SEQUENCE [LARGE SCALE GENOMIC DNA]</scope>
    <source>
        <strain evidence="2">Sxm20200214</strain>
        <tissue evidence="2">Leaf</tissue>
    </source>
</reference>
<gene>
    <name evidence="2" type="ORF">Bca52824_035355</name>
</gene>
<dbReference type="OrthoDB" id="1129285at2759"/>
<organism evidence="2 3">
    <name type="scientific">Brassica carinata</name>
    <name type="common">Ethiopian mustard</name>
    <name type="synonym">Abyssinian cabbage</name>
    <dbReference type="NCBI Taxonomy" id="52824"/>
    <lineage>
        <taxon>Eukaryota</taxon>
        <taxon>Viridiplantae</taxon>
        <taxon>Streptophyta</taxon>
        <taxon>Embryophyta</taxon>
        <taxon>Tracheophyta</taxon>
        <taxon>Spermatophyta</taxon>
        <taxon>Magnoliopsida</taxon>
        <taxon>eudicotyledons</taxon>
        <taxon>Gunneridae</taxon>
        <taxon>Pentapetalae</taxon>
        <taxon>rosids</taxon>
        <taxon>malvids</taxon>
        <taxon>Brassicales</taxon>
        <taxon>Brassicaceae</taxon>
        <taxon>Brassiceae</taxon>
        <taxon>Brassica</taxon>
    </lineage>
</organism>
<evidence type="ECO:0000313" key="3">
    <source>
        <dbReference type="Proteomes" id="UP000886595"/>
    </source>
</evidence>
<dbReference type="AlphaFoldDB" id="A0A8X7S0G7"/>
<proteinExistence type="predicted"/>